<dbReference type="RefSeq" id="WP_110793044.1">
    <property type="nucleotide sequence ID" value="NZ_QJRY01000007.1"/>
</dbReference>
<evidence type="ECO:0000313" key="1">
    <source>
        <dbReference type="EMBL" id="PYB71255.1"/>
    </source>
</evidence>
<evidence type="ECO:0000313" key="2">
    <source>
        <dbReference type="Proteomes" id="UP000247536"/>
    </source>
</evidence>
<reference evidence="1 2" key="1">
    <citation type="submission" date="2018-06" db="EMBL/GenBank/DDBJ databases">
        <title>Rhizobium wuzhouense sp. nov., isolated from roots of Oryza officinalis.</title>
        <authorList>
            <person name="Yuan T."/>
        </authorList>
    </citation>
    <scope>NUCLEOTIDE SEQUENCE [LARGE SCALE GENOMIC DNA]</scope>
    <source>
        <strain evidence="1 2">W44</strain>
    </source>
</reference>
<gene>
    <name evidence="1" type="ORF">DMY87_17985</name>
</gene>
<sequence>MMRQIPLPENKPTPLKEFPYPYLEMVCRKCGRAGRYATVRLIECHGADFDLMDLRIHFESTCTKSNDITRLNEVCGVSFPDLVRWKLGREPSI</sequence>
<protein>
    <submittedName>
        <fullName evidence="1">Uncharacterized protein</fullName>
    </submittedName>
</protein>
<organism evidence="1 2">
    <name type="scientific">Rhizobium wuzhouense</name>
    <dbReference type="NCBI Taxonomy" id="1986026"/>
    <lineage>
        <taxon>Bacteria</taxon>
        <taxon>Pseudomonadati</taxon>
        <taxon>Pseudomonadota</taxon>
        <taxon>Alphaproteobacteria</taxon>
        <taxon>Hyphomicrobiales</taxon>
        <taxon>Rhizobiaceae</taxon>
        <taxon>Rhizobium/Agrobacterium group</taxon>
        <taxon>Rhizobium</taxon>
    </lineage>
</organism>
<name>A0ABX5NMC9_9HYPH</name>
<accession>A0ABX5NMC9</accession>
<proteinExistence type="predicted"/>
<keyword evidence="2" id="KW-1185">Reference proteome</keyword>
<dbReference type="Proteomes" id="UP000247536">
    <property type="component" value="Unassembled WGS sequence"/>
</dbReference>
<comment type="caution">
    <text evidence="1">The sequence shown here is derived from an EMBL/GenBank/DDBJ whole genome shotgun (WGS) entry which is preliminary data.</text>
</comment>
<dbReference type="EMBL" id="QJRY01000007">
    <property type="protein sequence ID" value="PYB71255.1"/>
    <property type="molecule type" value="Genomic_DNA"/>
</dbReference>